<protein>
    <recommendedName>
        <fullName evidence="1">CYTH domain-containing protein</fullName>
    </recommendedName>
</protein>
<dbReference type="AlphaFoldDB" id="A0A1F6V8I0"/>
<dbReference type="SUPFAM" id="SSF55154">
    <property type="entry name" value="CYTH-like phosphatases"/>
    <property type="match status" value="1"/>
</dbReference>
<dbReference type="EMBL" id="MFTP01000010">
    <property type="protein sequence ID" value="OGI65935.1"/>
    <property type="molecule type" value="Genomic_DNA"/>
</dbReference>
<dbReference type="InterPro" id="IPR008173">
    <property type="entry name" value="Adenylyl_cyclase_CyaB"/>
</dbReference>
<accession>A0A1F6V8I0</accession>
<comment type="caution">
    <text evidence="2">The sequence shown here is derived from an EMBL/GenBank/DDBJ whole genome shotgun (WGS) entry which is preliminary data.</text>
</comment>
<evidence type="ECO:0000259" key="1">
    <source>
        <dbReference type="PROSITE" id="PS51707"/>
    </source>
</evidence>
<dbReference type="Pfam" id="PF01928">
    <property type="entry name" value="CYTH"/>
    <property type="match status" value="1"/>
</dbReference>
<evidence type="ECO:0000313" key="3">
    <source>
        <dbReference type="Proteomes" id="UP000177370"/>
    </source>
</evidence>
<dbReference type="Gene3D" id="2.40.320.10">
    <property type="entry name" value="Hypothetical Protein Pfu-838710-001"/>
    <property type="match status" value="1"/>
</dbReference>
<dbReference type="CDD" id="cd07890">
    <property type="entry name" value="CYTH-like_AC_IV-like"/>
    <property type="match status" value="1"/>
</dbReference>
<feature type="domain" description="CYTH" evidence="1">
    <location>
        <begin position="1"/>
        <end position="178"/>
    </location>
</feature>
<dbReference type="InterPro" id="IPR033469">
    <property type="entry name" value="CYTH-like_dom_sf"/>
</dbReference>
<dbReference type="NCBIfam" id="TIGR00318">
    <property type="entry name" value="cyaB"/>
    <property type="match status" value="1"/>
</dbReference>
<reference evidence="2 3" key="1">
    <citation type="journal article" date="2016" name="Nat. Commun.">
        <title>Thousands of microbial genomes shed light on interconnected biogeochemical processes in an aquifer system.</title>
        <authorList>
            <person name="Anantharaman K."/>
            <person name="Brown C.T."/>
            <person name="Hug L.A."/>
            <person name="Sharon I."/>
            <person name="Castelle C.J."/>
            <person name="Probst A.J."/>
            <person name="Thomas B.C."/>
            <person name="Singh A."/>
            <person name="Wilkins M.J."/>
            <person name="Karaoz U."/>
            <person name="Brodie E.L."/>
            <person name="Williams K.H."/>
            <person name="Hubbard S.S."/>
            <person name="Banfield J.F."/>
        </authorList>
    </citation>
    <scope>NUCLEOTIDE SEQUENCE [LARGE SCALE GENOMIC DNA]</scope>
</reference>
<organism evidence="2 3">
    <name type="scientific">Candidatus Nomurabacteria bacterium RIFCSPHIGHO2_01_FULL_40_24b</name>
    <dbReference type="NCBI Taxonomy" id="1801739"/>
    <lineage>
        <taxon>Bacteria</taxon>
        <taxon>Candidatus Nomuraibacteriota</taxon>
    </lineage>
</organism>
<name>A0A1F6V8I0_9BACT</name>
<sequence>MYEVEVKAHLRDRESVTQKLLSLGCKFSEELHQVDYIFIPIREDFPPPLTVPVLRVRKQNNKCFFTLKISQSSRQDCIEREFEISDGDKMIEVLGFIGYKRVPIVDKKRIKTNFNNIEIVLDDVKDLGEFIEAEKIVKSEDKESRIKTQEELFDFLRTLGVEKEDHVIDGKYDIMLYNKLSRKI</sequence>
<dbReference type="Proteomes" id="UP000177370">
    <property type="component" value="Unassembled WGS sequence"/>
</dbReference>
<dbReference type="PROSITE" id="PS51707">
    <property type="entry name" value="CYTH"/>
    <property type="match status" value="1"/>
</dbReference>
<gene>
    <name evidence="2" type="ORF">A2647_03980</name>
</gene>
<evidence type="ECO:0000313" key="2">
    <source>
        <dbReference type="EMBL" id="OGI65935.1"/>
    </source>
</evidence>
<dbReference type="InterPro" id="IPR023577">
    <property type="entry name" value="CYTH_domain"/>
</dbReference>
<dbReference type="PANTHER" id="PTHR21028">
    <property type="entry name" value="SI:CH211-156B7.4"/>
    <property type="match status" value="1"/>
</dbReference>
<dbReference type="PANTHER" id="PTHR21028:SF2">
    <property type="entry name" value="CYTH DOMAIN-CONTAINING PROTEIN"/>
    <property type="match status" value="1"/>
</dbReference>
<proteinExistence type="predicted"/>